<keyword evidence="5" id="KW-0804">Transcription</keyword>
<dbReference type="PROSITE" id="PS01124">
    <property type="entry name" value="HTH_ARAC_FAMILY_2"/>
    <property type="match status" value="1"/>
</dbReference>
<dbReference type="InterPro" id="IPR009057">
    <property type="entry name" value="Homeodomain-like_sf"/>
</dbReference>
<dbReference type="OrthoDB" id="110167at2"/>
<evidence type="ECO:0000256" key="3">
    <source>
        <dbReference type="ARBA" id="ARBA00023125"/>
    </source>
</evidence>
<dbReference type="PANTHER" id="PTHR46796:SF6">
    <property type="entry name" value="ARAC SUBFAMILY"/>
    <property type="match status" value="1"/>
</dbReference>
<dbReference type="PANTHER" id="PTHR46796">
    <property type="entry name" value="HTH-TYPE TRANSCRIPTIONAL ACTIVATOR RHAS-RELATED"/>
    <property type="match status" value="1"/>
</dbReference>
<dbReference type="GO" id="GO:0009893">
    <property type="term" value="P:positive regulation of metabolic process"/>
    <property type="evidence" value="ECO:0007669"/>
    <property type="project" value="UniProtKB-ARBA"/>
</dbReference>
<proteinExistence type="predicted"/>
<dbReference type="SUPFAM" id="SSF46689">
    <property type="entry name" value="Homeodomain-like"/>
    <property type="match status" value="2"/>
</dbReference>
<dbReference type="SMART" id="SM00342">
    <property type="entry name" value="HTH_ARAC"/>
    <property type="match status" value="1"/>
</dbReference>
<dbReference type="GO" id="GO:0005737">
    <property type="term" value="C:cytoplasm"/>
    <property type="evidence" value="ECO:0007669"/>
    <property type="project" value="UniProtKB-SubCell"/>
</dbReference>
<feature type="domain" description="HTH araC/xylS-type" evidence="7">
    <location>
        <begin position="72"/>
        <end position="170"/>
    </location>
</feature>
<evidence type="ECO:0000259" key="7">
    <source>
        <dbReference type="PROSITE" id="PS01124"/>
    </source>
</evidence>
<evidence type="ECO:0000256" key="4">
    <source>
        <dbReference type="ARBA" id="ARBA00023159"/>
    </source>
</evidence>
<dbReference type="GO" id="GO:0003700">
    <property type="term" value="F:DNA-binding transcription factor activity"/>
    <property type="evidence" value="ECO:0007669"/>
    <property type="project" value="InterPro"/>
</dbReference>
<protein>
    <submittedName>
        <fullName evidence="8">Transcriptional regulator, AraC family</fullName>
    </submittedName>
</protein>
<comment type="function">
    <text evidence="6">Regulatory protein of the TOL plasmid xyl operons. XylS activates the xylXYZLTEGFJQKIH operon required for the degradation of toluene, m-xylene and p-xylene.</text>
</comment>
<dbReference type="Proteomes" id="UP000243778">
    <property type="component" value="Unassembled WGS sequence"/>
</dbReference>
<dbReference type="Pfam" id="PF12833">
    <property type="entry name" value="HTH_18"/>
    <property type="match status" value="1"/>
</dbReference>
<dbReference type="GO" id="GO:0043565">
    <property type="term" value="F:sequence-specific DNA binding"/>
    <property type="evidence" value="ECO:0007669"/>
    <property type="project" value="InterPro"/>
</dbReference>
<dbReference type="Gene3D" id="1.10.10.60">
    <property type="entry name" value="Homeodomain-like"/>
    <property type="match status" value="1"/>
</dbReference>
<evidence type="ECO:0000256" key="5">
    <source>
        <dbReference type="ARBA" id="ARBA00023163"/>
    </source>
</evidence>
<dbReference type="RefSeq" id="WP_090231682.1">
    <property type="nucleotide sequence ID" value="NZ_FNNU01000009.1"/>
</dbReference>
<evidence type="ECO:0000313" key="8">
    <source>
        <dbReference type="EMBL" id="SDX99690.1"/>
    </source>
</evidence>
<dbReference type="PROSITE" id="PS00041">
    <property type="entry name" value="HTH_ARAC_FAMILY_1"/>
    <property type="match status" value="1"/>
</dbReference>
<dbReference type="InterPro" id="IPR018062">
    <property type="entry name" value="HTH_AraC-typ_CS"/>
</dbReference>
<comment type="subcellular location">
    <subcellularLocation>
        <location evidence="1">Cytoplasm</location>
    </subcellularLocation>
</comment>
<keyword evidence="3" id="KW-0238">DNA-binding</keyword>
<dbReference type="InterPro" id="IPR018060">
    <property type="entry name" value="HTH_AraC"/>
</dbReference>
<evidence type="ECO:0000256" key="2">
    <source>
        <dbReference type="ARBA" id="ARBA00023015"/>
    </source>
</evidence>
<dbReference type="STRING" id="1007099.SAMN05216287_4281"/>
<evidence type="ECO:0000256" key="1">
    <source>
        <dbReference type="ARBA" id="ARBA00004496"/>
    </source>
</evidence>
<reference evidence="9" key="1">
    <citation type="submission" date="2016-10" db="EMBL/GenBank/DDBJ databases">
        <authorList>
            <person name="Varghese N."/>
            <person name="Submissions S."/>
        </authorList>
    </citation>
    <scope>NUCLEOTIDE SEQUENCE [LARGE SCALE GENOMIC DNA]</scope>
    <source>
        <strain evidence="9">NRRL B-59562</strain>
    </source>
</reference>
<evidence type="ECO:0000313" key="9">
    <source>
        <dbReference type="Proteomes" id="UP000243778"/>
    </source>
</evidence>
<sequence>MPSPSYARNAILPFPGGPIATVLGLLDDAGLALHSDREAACRSLTRAIALLRRDADFDSGDSRGGLAGWQVRRLSSYIDEHLDGAIRTRELAALLTLSVSHFTRAFKQAFGSPPLLYVARRRIEAAREMMLASDESLTRIAHVHGFCDQSHFSRTFLRETGITPQAWRRLHRSG</sequence>
<organism evidence="8 9">
    <name type="scientific">Pseudomonas kuykendallii</name>
    <dbReference type="NCBI Taxonomy" id="1007099"/>
    <lineage>
        <taxon>Bacteria</taxon>
        <taxon>Pseudomonadati</taxon>
        <taxon>Pseudomonadota</taxon>
        <taxon>Gammaproteobacteria</taxon>
        <taxon>Pseudomonadales</taxon>
        <taxon>Pseudomonadaceae</taxon>
        <taxon>Pseudomonas</taxon>
    </lineage>
</organism>
<gene>
    <name evidence="8" type="ORF">SAMN05216287_4281</name>
</gene>
<keyword evidence="4" id="KW-0010">Activator</keyword>
<dbReference type="EMBL" id="FNNU01000009">
    <property type="protein sequence ID" value="SDX99690.1"/>
    <property type="molecule type" value="Genomic_DNA"/>
</dbReference>
<dbReference type="AlphaFoldDB" id="A0A1H3G9F7"/>
<keyword evidence="2" id="KW-0805">Transcription regulation</keyword>
<dbReference type="InterPro" id="IPR050204">
    <property type="entry name" value="AraC_XylS_family_regulators"/>
</dbReference>
<name>A0A1H3G9F7_9PSED</name>
<evidence type="ECO:0000256" key="6">
    <source>
        <dbReference type="ARBA" id="ARBA00037345"/>
    </source>
</evidence>
<keyword evidence="9" id="KW-1185">Reference proteome</keyword>
<accession>A0A1H3G9F7</accession>